<organism evidence="2 3">
    <name type="scientific">Hyphococcus lacteus</name>
    <dbReference type="NCBI Taxonomy" id="3143536"/>
    <lineage>
        <taxon>Bacteria</taxon>
        <taxon>Pseudomonadati</taxon>
        <taxon>Pseudomonadota</taxon>
        <taxon>Alphaproteobacteria</taxon>
        <taxon>Parvularculales</taxon>
        <taxon>Parvularculaceae</taxon>
        <taxon>Hyphococcus</taxon>
    </lineage>
</organism>
<gene>
    <name evidence="2" type="ORF">ABFZ84_05645</name>
</gene>
<dbReference type="EMBL" id="JBEHZE010000001">
    <property type="protein sequence ID" value="MEX6633028.1"/>
    <property type="molecule type" value="Genomic_DNA"/>
</dbReference>
<reference evidence="2 3" key="1">
    <citation type="submission" date="2024-05" db="EMBL/GenBank/DDBJ databases">
        <title>Three bacterial strains, DH-69, EH-24, and ECK-19 isolated from coastal sediments.</title>
        <authorList>
            <person name="Ye Y.-Q."/>
            <person name="Du Z.-J."/>
        </authorList>
    </citation>
    <scope>NUCLEOTIDE SEQUENCE [LARGE SCALE GENOMIC DNA]</scope>
    <source>
        <strain evidence="2 3">ECK-19</strain>
    </source>
</reference>
<keyword evidence="1" id="KW-0812">Transmembrane</keyword>
<protein>
    <submittedName>
        <fullName evidence="2">DUF2306 domain-containing protein</fullName>
    </submittedName>
</protein>
<keyword evidence="3" id="KW-1185">Reference proteome</keyword>
<evidence type="ECO:0000313" key="3">
    <source>
        <dbReference type="Proteomes" id="UP001560685"/>
    </source>
</evidence>
<feature type="transmembrane region" description="Helical" evidence="1">
    <location>
        <begin position="43"/>
        <end position="65"/>
    </location>
</feature>
<feature type="transmembrane region" description="Helical" evidence="1">
    <location>
        <begin position="71"/>
        <end position="97"/>
    </location>
</feature>
<sequence>MSLQPLFDSPWVIQVHAFSALAAFFLGIIQLSSPKGTLPHRTLGAIWVILMIAVTVSSVFIRPALVPGLPFMQWFSFIHLFTVLTAFGLFGGIRFLLMGGSNMKQHKGPFIGMFVGGLVVAGALAFLPGRIMNKVLFGG</sequence>
<evidence type="ECO:0000256" key="1">
    <source>
        <dbReference type="SAM" id="Phobius"/>
    </source>
</evidence>
<keyword evidence="1" id="KW-0472">Membrane</keyword>
<keyword evidence="1" id="KW-1133">Transmembrane helix</keyword>
<dbReference type="InterPro" id="IPR018750">
    <property type="entry name" value="DUF2306_membrane"/>
</dbReference>
<dbReference type="Pfam" id="PF10067">
    <property type="entry name" value="DUF2306"/>
    <property type="match status" value="1"/>
</dbReference>
<comment type="caution">
    <text evidence="2">The sequence shown here is derived from an EMBL/GenBank/DDBJ whole genome shotgun (WGS) entry which is preliminary data.</text>
</comment>
<feature type="transmembrane region" description="Helical" evidence="1">
    <location>
        <begin position="12"/>
        <end position="31"/>
    </location>
</feature>
<accession>A0ABV3Z3K3</accession>
<name>A0ABV3Z3K3_9PROT</name>
<feature type="transmembrane region" description="Helical" evidence="1">
    <location>
        <begin position="109"/>
        <end position="127"/>
    </location>
</feature>
<dbReference type="Proteomes" id="UP001560685">
    <property type="component" value="Unassembled WGS sequence"/>
</dbReference>
<proteinExistence type="predicted"/>
<evidence type="ECO:0000313" key="2">
    <source>
        <dbReference type="EMBL" id="MEX6633028.1"/>
    </source>
</evidence>
<dbReference type="RefSeq" id="WP_369312964.1">
    <property type="nucleotide sequence ID" value="NZ_JBEHZE010000001.1"/>
</dbReference>